<evidence type="ECO:0000313" key="6">
    <source>
        <dbReference type="Proteomes" id="UP001240697"/>
    </source>
</evidence>
<dbReference type="Proteomes" id="UP001240697">
    <property type="component" value="Chromosome"/>
</dbReference>
<feature type="domain" description="Outer membrane protein assembly factor BamE" evidence="4">
    <location>
        <begin position="68"/>
        <end position="131"/>
    </location>
</feature>
<sequence>MSMFESTFRLSALVLAAAACIAMPAGARDNPEDAISNPDKLQYSDVNVSYAEMKPEFARDGVLNKLDGVRAIKPGMAQEQVQQALGEPLTQTSSPKGQEWDYNFKLRQPQSGNLLVCQYKVVFDDAKAVRESVWRRRQCQQLAQH</sequence>
<evidence type="ECO:0000256" key="3">
    <source>
        <dbReference type="SAM" id="SignalP"/>
    </source>
</evidence>
<dbReference type="Pfam" id="PF04355">
    <property type="entry name" value="BamE"/>
    <property type="match status" value="1"/>
</dbReference>
<keyword evidence="2" id="KW-0472">Membrane</keyword>
<evidence type="ECO:0000313" key="5">
    <source>
        <dbReference type="EMBL" id="WHS63806.1"/>
    </source>
</evidence>
<feature type="chain" id="PRO_5047352298" evidence="3">
    <location>
        <begin position="28"/>
        <end position="145"/>
    </location>
</feature>
<dbReference type="EMBL" id="CP125947">
    <property type="protein sequence ID" value="WHS63806.1"/>
    <property type="molecule type" value="Genomic_DNA"/>
</dbReference>
<keyword evidence="1 3" id="KW-0732">Signal</keyword>
<feature type="signal peptide" evidence="3">
    <location>
        <begin position="1"/>
        <end position="27"/>
    </location>
</feature>
<protein>
    <submittedName>
        <fullName evidence="5">Outer membrane protein assembly factor BamE</fullName>
    </submittedName>
</protein>
<dbReference type="InterPro" id="IPR007450">
    <property type="entry name" value="BamE_dom"/>
</dbReference>
<keyword evidence="6" id="KW-1185">Reference proteome</keyword>
<reference evidence="5 6" key="1">
    <citation type="submission" date="2023-05" db="EMBL/GenBank/DDBJ databases">
        <authorList>
            <person name="Yin Y."/>
            <person name="Lu Z."/>
        </authorList>
    </citation>
    <scope>NUCLEOTIDE SEQUENCE [LARGE SCALE GENOMIC DNA]</scope>
    <source>
        <strain evidence="5 6">ZM22</strain>
    </source>
</reference>
<proteinExistence type="predicted"/>
<dbReference type="Gene3D" id="3.30.1450.10">
    <property type="match status" value="1"/>
</dbReference>
<dbReference type="InterPro" id="IPR037873">
    <property type="entry name" value="BamE-like"/>
</dbReference>
<organism evidence="5 6">
    <name type="scientific">Comamonas resistens</name>
    <dbReference type="NCBI Taxonomy" id="3046670"/>
    <lineage>
        <taxon>Bacteria</taxon>
        <taxon>Pseudomonadati</taxon>
        <taxon>Pseudomonadota</taxon>
        <taxon>Betaproteobacteria</taxon>
        <taxon>Burkholderiales</taxon>
        <taxon>Comamonadaceae</taxon>
        <taxon>Comamonas</taxon>
    </lineage>
</organism>
<name>A0ABY8SNJ2_9BURK</name>
<evidence type="ECO:0000256" key="2">
    <source>
        <dbReference type="ARBA" id="ARBA00023136"/>
    </source>
</evidence>
<accession>A0ABY8SNJ2</accession>
<evidence type="ECO:0000259" key="4">
    <source>
        <dbReference type="Pfam" id="PF04355"/>
    </source>
</evidence>
<gene>
    <name evidence="5" type="ORF">QMY55_14855</name>
</gene>
<dbReference type="RefSeq" id="WP_283484964.1">
    <property type="nucleotide sequence ID" value="NZ_CP125947.1"/>
</dbReference>
<evidence type="ECO:0000256" key="1">
    <source>
        <dbReference type="ARBA" id="ARBA00022729"/>
    </source>
</evidence>